<feature type="transmembrane region" description="Helical" evidence="1">
    <location>
        <begin position="252"/>
        <end position="272"/>
    </location>
</feature>
<reference evidence="3 4" key="1">
    <citation type="submission" date="2014-11" db="EMBL/GenBank/DDBJ databases">
        <title>Pan-genome of Gallibacterium spp.</title>
        <authorList>
            <person name="Kudirkiene E."/>
            <person name="Bojesen A.M."/>
        </authorList>
    </citation>
    <scope>NUCLEOTIDE SEQUENCE [LARGE SCALE GENOMIC DNA]</scope>
    <source>
        <strain evidence="3 4">18469/18</strain>
    </source>
</reference>
<dbReference type="Proteomes" id="UP000092527">
    <property type="component" value="Unassembled WGS sequence"/>
</dbReference>
<feature type="transmembrane region" description="Helical" evidence="1">
    <location>
        <begin position="226"/>
        <end position="245"/>
    </location>
</feature>
<sequence length="301" mass="34962">MIWSLYNKYRGVVFGLLSGLFWALNLFLIDKVTYTYKSLSDNYLFFSAIVLLFIEFFSFLLLFFLKGKNIFLDISSNIRVIKSNICLLFFSAMGMGLYILSIIFSGAVITAYFTSIYPIFSLLFIFILYRKISYRVFVSIILSSIGLFLTTEYTDIDAFEIYGIIFALLCACSWGSESVCCEYLSIKYIKSETILFFRYIFSIFLSILFVLTFLFLGYTISLNQEFLFYLFLVSFFSLSSYLLYYNAISLIGASYAINLNVGYILWIMLFSFSTYHFTHFSIIGGIFIFISIIFSFFRGSK</sequence>
<organism evidence="3 4">
    <name type="scientific">Gallibacterium salpingitidis</name>
    <dbReference type="NCBI Taxonomy" id="505341"/>
    <lineage>
        <taxon>Bacteria</taxon>
        <taxon>Pseudomonadati</taxon>
        <taxon>Pseudomonadota</taxon>
        <taxon>Gammaproteobacteria</taxon>
        <taxon>Pasteurellales</taxon>
        <taxon>Pasteurellaceae</taxon>
        <taxon>Gallibacterium</taxon>
    </lineage>
</organism>
<gene>
    <name evidence="3" type="ORF">QV09_12095</name>
</gene>
<comment type="caution">
    <text evidence="3">The sequence shown here is derived from an EMBL/GenBank/DDBJ whole genome shotgun (WGS) entry which is preliminary data.</text>
</comment>
<accession>A0AB36DZD2</accession>
<feature type="transmembrane region" description="Helical" evidence="1">
    <location>
        <begin position="44"/>
        <end position="65"/>
    </location>
</feature>
<dbReference type="EMBL" id="JTJU01000098">
    <property type="protein sequence ID" value="OBX06523.1"/>
    <property type="molecule type" value="Genomic_DNA"/>
</dbReference>
<proteinExistence type="predicted"/>
<evidence type="ECO:0000259" key="2">
    <source>
        <dbReference type="Pfam" id="PF00892"/>
    </source>
</evidence>
<evidence type="ECO:0000256" key="1">
    <source>
        <dbReference type="SAM" id="Phobius"/>
    </source>
</evidence>
<protein>
    <recommendedName>
        <fullName evidence="2">EamA domain-containing protein</fullName>
    </recommendedName>
</protein>
<dbReference type="InterPro" id="IPR000620">
    <property type="entry name" value="EamA_dom"/>
</dbReference>
<feature type="transmembrane region" description="Helical" evidence="1">
    <location>
        <begin position="136"/>
        <end position="153"/>
    </location>
</feature>
<feature type="transmembrane region" description="Helical" evidence="1">
    <location>
        <begin position="85"/>
        <end position="104"/>
    </location>
</feature>
<evidence type="ECO:0000313" key="4">
    <source>
        <dbReference type="Proteomes" id="UP000092527"/>
    </source>
</evidence>
<keyword evidence="1" id="KW-0472">Membrane</keyword>
<name>A0AB36DZD2_9PAST</name>
<feature type="transmembrane region" description="Helical" evidence="1">
    <location>
        <begin position="12"/>
        <end position="29"/>
    </location>
</feature>
<dbReference type="AlphaFoldDB" id="A0AB36DZD2"/>
<feature type="transmembrane region" description="Helical" evidence="1">
    <location>
        <begin position="110"/>
        <end position="129"/>
    </location>
</feature>
<dbReference type="Pfam" id="PF00892">
    <property type="entry name" value="EamA"/>
    <property type="match status" value="1"/>
</dbReference>
<dbReference type="GO" id="GO:0016020">
    <property type="term" value="C:membrane"/>
    <property type="evidence" value="ECO:0007669"/>
    <property type="project" value="InterPro"/>
</dbReference>
<feature type="transmembrane region" description="Helical" evidence="1">
    <location>
        <begin position="278"/>
        <end position="297"/>
    </location>
</feature>
<dbReference type="RefSeq" id="WP_066422326.1">
    <property type="nucleotide sequence ID" value="NZ_CP103875.1"/>
</dbReference>
<keyword evidence="1" id="KW-1133">Transmembrane helix</keyword>
<evidence type="ECO:0000313" key="3">
    <source>
        <dbReference type="EMBL" id="OBX06523.1"/>
    </source>
</evidence>
<feature type="transmembrane region" description="Helical" evidence="1">
    <location>
        <begin position="196"/>
        <end position="220"/>
    </location>
</feature>
<keyword evidence="1" id="KW-0812">Transmembrane</keyword>
<feature type="transmembrane region" description="Helical" evidence="1">
    <location>
        <begin position="159"/>
        <end position="184"/>
    </location>
</feature>
<feature type="domain" description="EamA" evidence="2">
    <location>
        <begin position="162"/>
        <end position="296"/>
    </location>
</feature>